<dbReference type="AlphaFoldDB" id="C4XPZ1"/>
<evidence type="ECO:0000313" key="2">
    <source>
        <dbReference type="Proteomes" id="UP000009071"/>
    </source>
</evidence>
<dbReference type="HOGENOM" id="CLU_1989040_0_0_7"/>
<dbReference type="EMBL" id="AP010904">
    <property type="protein sequence ID" value="BAH77691.1"/>
    <property type="molecule type" value="Genomic_DNA"/>
</dbReference>
<dbReference type="STRING" id="573370.DMR_42000"/>
<protein>
    <submittedName>
        <fullName evidence="1">Uncharacterized protein</fullName>
    </submittedName>
</protein>
<dbReference type="KEGG" id="dma:DMR_42000"/>
<sequence length="125" mass="14727">MMRLPPQPQRASPCWGFFRINRLEAKPIRQLVRTVIGFFFRGAATFRKIRQFAPRRHVQGSFTLLGQIIFKPKGSKGKRIAFKHFIEFIHFSFSSNFYQVPTFPTHSQQQQPKLTHYFKVLCALL</sequence>
<keyword evidence="2" id="KW-1185">Reference proteome</keyword>
<gene>
    <name evidence="1" type="ordered locus">DMR_42000</name>
</gene>
<evidence type="ECO:0000313" key="1">
    <source>
        <dbReference type="EMBL" id="BAH77691.1"/>
    </source>
</evidence>
<dbReference type="Proteomes" id="UP000009071">
    <property type="component" value="Chromosome"/>
</dbReference>
<reference evidence="1 2" key="1">
    <citation type="journal article" date="2009" name="Genome Res.">
        <title>Whole genome sequence of Desulfovibrio magneticus strain RS-1 revealed common gene clusters in magnetotactic bacteria.</title>
        <authorList>
            <person name="Nakazawa H."/>
            <person name="Arakaki A."/>
            <person name="Narita-Yamada S."/>
            <person name="Yashiro I."/>
            <person name="Jinno K."/>
            <person name="Aoki N."/>
            <person name="Tsuruyama A."/>
            <person name="Okamura Y."/>
            <person name="Tanikawa S."/>
            <person name="Fujita N."/>
            <person name="Takeyama H."/>
            <person name="Matsunaga T."/>
        </authorList>
    </citation>
    <scope>NUCLEOTIDE SEQUENCE [LARGE SCALE GENOMIC DNA]</scope>
    <source>
        <strain evidence="2">ATCC 700980 / DSM 13731 / RS-1</strain>
    </source>
</reference>
<proteinExistence type="predicted"/>
<organism evidence="1 2">
    <name type="scientific">Solidesulfovibrio magneticus (strain ATCC 700980 / DSM 13731 / RS-1)</name>
    <name type="common">Desulfovibrio magneticus</name>
    <dbReference type="NCBI Taxonomy" id="573370"/>
    <lineage>
        <taxon>Bacteria</taxon>
        <taxon>Pseudomonadati</taxon>
        <taxon>Thermodesulfobacteriota</taxon>
        <taxon>Desulfovibrionia</taxon>
        <taxon>Desulfovibrionales</taxon>
        <taxon>Desulfovibrionaceae</taxon>
        <taxon>Solidesulfovibrio</taxon>
    </lineage>
</organism>
<accession>C4XPZ1</accession>
<name>C4XPZ1_SOLM1</name>